<protein>
    <recommendedName>
        <fullName evidence="3">Reverse transcriptase zinc-binding domain-containing protein</fullName>
    </recommendedName>
</protein>
<dbReference type="EMBL" id="JABEZY010000007">
    <property type="protein sequence ID" value="MBA0741828.1"/>
    <property type="molecule type" value="Genomic_DNA"/>
</dbReference>
<comment type="caution">
    <text evidence="1">The sequence shown here is derived from an EMBL/GenBank/DDBJ whole genome shotgun (WGS) entry which is preliminary data.</text>
</comment>
<gene>
    <name evidence="1" type="ORF">Gogos_014950</name>
</gene>
<proteinExistence type="predicted"/>
<reference evidence="1 2" key="1">
    <citation type="journal article" date="2019" name="Genome Biol. Evol.">
        <title>Insights into the evolution of the New World diploid cottons (Gossypium, subgenus Houzingenia) based on genome sequencing.</title>
        <authorList>
            <person name="Grover C.E."/>
            <person name="Arick M.A. 2nd"/>
            <person name="Thrash A."/>
            <person name="Conover J.L."/>
            <person name="Sanders W.S."/>
            <person name="Peterson D.G."/>
            <person name="Frelichowski J.E."/>
            <person name="Scheffler J.A."/>
            <person name="Scheffler B.E."/>
            <person name="Wendel J.F."/>
        </authorList>
    </citation>
    <scope>NUCLEOTIDE SEQUENCE [LARGE SCALE GENOMIC DNA]</scope>
    <source>
        <strain evidence="1">5</strain>
        <tissue evidence="1">Leaf</tissue>
    </source>
</reference>
<accession>A0A7J9C0D3</accession>
<keyword evidence="2" id="KW-1185">Reference proteome</keyword>
<organism evidence="1 2">
    <name type="scientific">Gossypium gossypioides</name>
    <name type="common">Mexican cotton</name>
    <name type="synonym">Selera gossypioides</name>
    <dbReference type="NCBI Taxonomy" id="34282"/>
    <lineage>
        <taxon>Eukaryota</taxon>
        <taxon>Viridiplantae</taxon>
        <taxon>Streptophyta</taxon>
        <taxon>Embryophyta</taxon>
        <taxon>Tracheophyta</taxon>
        <taxon>Spermatophyta</taxon>
        <taxon>Magnoliopsida</taxon>
        <taxon>eudicotyledons</taxon>
        <taxon>Gunneridae</taxon>
        <taxon>Pentapetalae</taxon>
        <taxon>rosids</taxon>
        <taxon>malvids</taxon>
        <taxon>Malvales</taxon>
        <taxon>Malvaceae</taxon>
        <taxon>Malvoideae</taxon>
        <taxon>Gossypium</taxon>
    </lineage>
</organism>
<evidence type="ECO:0000313" key="2">
    <source>
        <dbReference type="Proteomes" id="UP000593579"/>
    </source>
</evidence>
<dbReference type="AlphaFoldDB" id="A0A7J9C0D3"/>
<evidence type="ECO:0008006" key="3">
    <source>
        <dbReference type="Google" id="ProtNLM"/>
    </source>
</evidence>
<dbReference type="Proteomes" id="UP000593579">
    <property type="component" value="Unassembled WGS sequence"/>
</dbReference>
<sequence>MWRDAWLPGPGKGTISGQSIDINYTLVSDLIDVNTYTWQADVVNSLFDSDQDRRVLSIPLSRFTQEDEFLWQGDNTGEYLVRSGYKWLVSNTGDGTECANTSQNNELRVFYNRIWNLKLANKIKITFWRIANNFLPTLIWFNRNSPYHEGVNQQAYGIVAFVKTYMQELDCLDSVLQEVQRPPGSIWKPPEGFKVKANLDVSFNHLTYKAAPGVLIRNGDGLIMAAGSRGGSRLFRLLVVLGCA</sequence>
<name>A0A7J9C0D3_GOSGO</name>
<dbReference type="OrthoDB" id="1001780at2759"/>
<evidence type="ECO:0000313" key="1">
    <source>
        <dbReference type="EMBL" id="MBA0741828.1"/>
    </source>
</evidence>